<feature type="domain" description="HicB-like antitoxin of toxin-antitoxin system" evidence="1">
    <location>
        <begin position="8"/>
        <end position="59"/>
    </location>
</feature>
<dbReference type="Proteomes" id="UP000280417">
    <property type="component" value="Unassembled WGS sequence"/>
</dbReference>
<dbReference type="InterPro" id="IPR035069">
    <property type="entry name" value="TTHA1013/TTHA0281-like"/>
</dbReference>
<dbReference type="SUPFAM" id="SSF143100">
    <property type="entry name" value="TTHA1013/TTHA0281-like"/>
    <property type="match status" value="1"/>
</dbReference>
<accession>A0A662DGX5</accession>
<gene>
    <name evidence="2" type="ORF">DRJ04_04790</name>
</gene>
<proteinExistence type="predicted"/>
<reference evidence="2 3" key="1">
    <citation type="submission" date="2018-06" db="EMBL/GenBank/DDBJ databases">
        <title>Extensive metabolic versatility and redundancy in microbially diverse, dynamic hydrothermal sediments.</title>
        <authorList>
            <person name="Dombrowski N."/>
            <person name="Teske A."/>
            <person name="Baker B.J."/>
        </authorList>
    </citation>
    <scope>NUCLEOTIDE SEQUENCE [LARGE SCALE GENOMIC DNA]</scope>
    <source>
        <strain evidence="2">B3_G15</strain>
    </source>
</reference>
<sequence>MSNYKVSVVIEKDEHGYYAYCPELKGCQTQGDSLEEVLKNIREAIELYLETLTEEEIKQFLSKEILTTSLEVEIG</sequence>
<dbReference type="EMBL" id="QMQA01000111">
    <property type="protein sequence ID" value="RLE13186.1"/>
    <property type="molecule type" value="Genomic_DNA"/>
</dbReference>
<evidence type="ECO:0000259" key="1">
    <source>
        <dbReference type="Pfam" id="PF15919"/>
    </source>
</evidence>
<dbReference type="InterPro" id="IPR051404">
    <property type="entry name" value="TA_system_antitoxin"/>
</dbReference>
<name>A0A662DGX5_UNCAE</name>
<protein>
    <submittedName>
        <fullName evidence="2">Type II toxin-antitoxin system HicB family antitoxin</fullName>
    </submittedName>
</protein>
<dbReference type="PANTHER" id="PTHR34504:SF2">
    <property type="entry name" value="UPF0150 PROTEIN SSL0259"/>
    <property type="match status" value="1"/>
</dbReference>
<dbReference type="AlphaFoldDB" id="A0A662DGX5"/>
<dbReference type="InterPro" id="IPR031807">
    <property type="entry name" value="HicB-like"/>
</dbReference>
<dbReference type="Pfam" id="PF15919">
    <property type="entry name" value="HicB_lk_antitox"/>
    <property type="match status" value="1"/>
</dbReference>
<dbReference type="PANTHER" id="PTHR34504">
    <property type="entry name" value="ANTITOXIN HICB"/>
    <property type="match status" value="1"/>
</dbReference>
<evidence type="ECO:0000313" key="3">
    <source>
        <dbReference type="Proteomes" id="UP000280417"/>
    </source>
</evidence>
<comment type="caution">
    <text evidence="2">The sequence shown here is derived from an EMBL/GenBank/DDBJ whole genome shotgun (WGS) entry which is preliminary data.</text>
</comment>
<organism evidence="2 3">
    <name type="scientific">Aerophobetes bacterium</name>
    <dbReference type="NCBI Taxonomy" id="2030807"/>
    <lineage>
        <taxon>Bacteria</taxon>
        <taxon>Candidatus Aerophobota</taxon>
    </lineage>
</organism>
<evidence type="ECO:0000313" key="2">
    <source>
        <dbReference type="EMBL" id="RLE13186.1"/>
    </source>
</evidence>
<dbReference type="Gene3D" id="3.30.160.250">
    <property type="match status" value="1"/>
</dbReference>